<organism evidence="1 2">
    <name type="scientific">Nitrospina watsonii</name>
    <dbReference type="NCBI Taxonomy" id="1323948"/>
    <lineage>
        <taxon>Bacteria</taxon>
        <taxon>Pseudomonadati</taxon>
        <taxon>Nitrospinota/Tectimicrobiota group</taxon>
        <taxon>Nitrospinota</taxon>
        <taxon>Nitrospinia</taxon>
        <taxon>Nitrospinales</taxon>
        <taxon>Nitrospinaceae</taxon>
        <taxon>Nitrospina</taxon>
    </lineage>
</organism>
<evidence type="ECO:0008006" key="3">
    <source>
        <dbReference type="Google" id="ProtNLM"/>
    </source>
</evidence>
<evidence type="ECO:0000313" key="1">
    <source>
        <dbReference type="EMBL" id="CAI2717584.1"/>
    </source>
</evidence>
<dbReference type="Proteomes" id="UP001157733">
    <property type="component" value="Chromosome"/>
</dbReference>
<name>A0ABM9HBI4_9BACT</name>
<dbReference type="EMBL" id="OX336137">
    <property type="protein sequence ID" value="CAI2717584.1"/>
    <property type="molecule type" value="Genomic_DNA"/>
</dbReference>
<accession>A0ABM9HBI4</accession>
<protein>
    <recommendedName>
        <fullName evidence="3">HEPN domain-containing protein</fullName>
    </recommendedName>
</protein>
<evidence type="ECO:0000313" key="2">
    <source>
        <dbReference type="Proteomes" id="UP001157733"/>
    </source>
</evidence>
<reference evidence="1 2" key="1">
    <citation type="submission" date="2022-09" db="EMBL/GenBank/DDBJ databases">
        <authorList>
            <person name="Kop L."/>
        </authorList>
    </citation>
    <scope>NUCLEOTIDE SEQUENCE [LARGE SCALE GENOMIC DNA]</scope>
    <source>
        <strain evidence="1 2">347</strain>
    </source>
</reference>
<gene>
    <name evidence="1" type="ORF">NSPWAT_0725</name>
</gene>
<sequence length="291" mass="33073">MILSGRAKNFLLVWLMASLTPLEKKCFENILNMAGGYVLDFSDRSFGEFFRDSVGINITDVKYTSNGGSKAKKLRAFWEKETDRVVGKALKEMLEIWLYENPNQKENQDYKNCQKTIERLLGTKNKSDLTEDEFLQKEFGDFSIAKLPIEPGLLPVLESRLEETLKCLKVGSPLAIIFLCGSILEGILLSIAISNPKVFNQSKSSPKDKDGKTKKFEDWGLGNYIDVAYEIGILKLDVKKFSHALRDFRNYIHPYEQMCSGFYPDMHTAKICFQVLKAAVAELIDSSRPTH</sequence>
<proteinExistence type="predicted"/>
<keyword evidence="2" id="KW-1185">Reference proteome</keyword>